<dbReference type="InterPro" id="IPR040377">
    <property type="entry name" value="Ssl2009-like"/>
</dbReference>
<feature type="transmembrane region" description="Helical" evidence="2">
    <location>
        <begin position="65"/>
        <end position="91"/>
    </location>
</feature>
<protein>
    <submittedName>
        <fullName evidence="3">Uncharacterized protein</fullName>
    </submittedName>
</protein>
<dbReference type="PANTHER" id="PTHR34048">
    <property type="entry name" value="LOW-DENSITY RECEPTOR-LIKE PROTEIN"/>
    <property type="match status" value="1"/>
</dbReference>
<evidence type="ECO:0000256" key="1">
    <source>
        <dbReference type="SAM" id="Coils"/>
    </source>
</evidence>
<keyword evidence="2" id="KW-0812">Transmembrane</keyword>
<gene>
    <name evidence="3" type="ORF">Cgig2_017785</name>
</gene>
<keyword evidence="1" id="KW-0175">Coiled coil</keyword>
<evidence type="ECO:0000256" key="2">
    <source>
        <dbReference type="SAM" id="Phobius"/>
    </source>
</evidence>
<sequence>MATSLTSAPISGGLKKGELSFPKCSNSRKMNGNSMMMKSNRLVMNRKLVVRAEHSNDRGRGGADFVAGFFLGGAVCGTLAYIFAPQAGLILRVPEKTSRKASALANMIHIRRVLLNEDEYGFRKPRRPIYYEEEDGLEKTRQILNAKLRQLNAAIDNVSSRLRGVNNVPPIPVEPDSEVEATK</sequence>
<evidence type="ECO:0000313" key="4">
    <source>
        <dbReference type="Proteomes" id="UP001153076"/>
    </source>
</evidence>
<keyword evidence="2" id="KW-1133">Transmembrane helix</keyword>
<dbReference type="PANTHER" id="PTHR34048:SF3">
    <property type="entry name" value="LOW-DENSITY RECEPTOR-LIKE PROTEIN"/>
    <property type="match status" value="1"/>
</dbReference>
<organism evidence="3 4">
    <name type="scientific">Carnegiea gigantea</name>
    <dbReference type="NCBI Taxonomy" id="171969"/>
    <lineage>
        <taxon>Eukaryota</taxon>
        <taxon>Viridiplantae</taxon>
        <taxon>Streptophyta</taxon>
        <taxon>Embryophyta</taxon>
        <taxon>Tracheophyta</taxon>
        <taxon>Spermatophyta</taxon>
        <taxon>Magnoliopsida</taxon>
        <taxon>eudicotyledons</taxon>
        <taxon>Gunneridae</taxon>
        <taxon>Pentapetalae</taxon>
        <taxon>Caryophyllales</taxon>
        <taxon>Cactineae</taxon>
        <taxon>Cactaceae</taxon>
        <taxon>Cactoideae</taxon>
        <taxon>Echinocereeae</taxon>
        <taxon>Carnegiea</taxon>
    </lineage>
</organism>
<keyword evidence="2" id="KW-0472">Membrane</keyword>
<dbReference type="Proteomes" id="UP001153076">
    <property type="component" value="Unassembled WGS sequence"/>
</dbReference>
<dbReference type="OrthoDB" id="2020464at2759"/>
<dbReference type="AlphaFoldDB" id="A0A9Q1QRE8"/>
<dbReference type="EMBL" id="JAKOGI010000009">
    <property type="protein sequence ID" value="KAJ8451394.1"/>
    <property type="molecule type" value="Genomic_DNA"/>
</dbReference>
<dbReference type="GO" id="GO:0009535">
    <property type="term" value="C:chloroplast thylakoid membrane"/>
    <property type="evidence" value="ECO:0007669"/>
    <property type="project" value="TreeGrafter"/>
</dbReference>
<name>A0A9Q1QRE8_9CARY</name>
<accession>A0A9Q1QRE8</accession>
<comment type="caution">
    <text evidence="3">The sequence shown here is derived from an EMBL/GenBank/DDBJ whole genome shotgun (WGS) entry which is preliminary data.</text>
</comment>
<dbReference type="GO" id="GO:0009706">
    <property type="term" value="C:chloroplast inner membrane"/>
    <property type="evidence" value="ECO:0007669"/>
    <property type="project" value="TreeGrafter"/>
</dbReference>
<feature type="coiled-coil region" evidence="1">
    <location>
        <begin position="134"/>
        <end position="161"/>
    </location>
</feature>
<reference evidence="3" key="1">
    <citation type="submission" date="2022-04" db="EMBL/GenBank/DDBJ databases">
        <title>Carnegiea gigantea Genome sequencing and assembly v2.</title>
        <authorList>
            <person name="Copetti D."/>
            <person name="Sanderson M.J."/>
            <person name="Burquez A."/>
            <person name="Wojciechowski M.F."/>
        </authorList>
    </citation>
    <scope>NUCLEOTIDE SEQUENCE</scope>
    <source>
        <strain evidence="3">SGP5-SGP5p</strain>
        <tissue evidence="3">Aerial part</tissue>
    </source>
</reference>
<proteinExistence type="predicted"/>
<keyword evidence="4" id="KW-1185">Reference proteome</keyword>
<evidence type="ECO:0000313" key="3">
    <source>
        <dbReference type="EMBL" id="KAJ8451394.1"/>
    </source>
</evidence>